<feature type="compositionally biased region" description="Basic residues" evidence="1">
    <location>
        <begin position="114"/>
        <end position="124"/>
    </location>
</feature>
<evidence type="ECO:0000313" key="2">
    <source>
        <dbReference type="EMBL" id="CAI9292055.1"/>
    </source>
</evidence>
<keyword evidence="3" id="KW-1185">Reference proteome</keyword>
<dbReference type="Proteomes" id="UP001177003">
    <property type="component" value="Chromosome 7"/>
</dbReference>
<evidence type="ECO:0000256" key="1">
    <source>
        <dbReference type="SAM" id="MobiDB-lite"/>
    </source>
</evidence>
<gene>
    <name evidence="2" type="ORF">LSALG_LOCUS31152</name>
</gene>
<sequence length="124" mass="14309">MPEQIKTLIKFTTFSKQQNSLIQFTATRSSFYSTDLEIIEREFYRNLFNTMTKRRKTIEFGKKSTDNSIDEGMATNISAEEAQFTTIKTTSEKEQTLKRMISTDESEPTNKTTVIKKGKTLNTV</sequence>
<feature type="region of interest" description="Disordered" evidence="1">
    <location>
        <begin position="95"/>
        <end position="124"/>
    </location>
</feature>
<name>A0AA35ZGA0_LACSI</name>
<dbReference type="EMBL" id="OX465083">
    <property type="protein sequence ID" value="CAI9292055.1"/>
    <property type="molecule type" value="Genomic_DNA"/>
</dbReference>
<reference evidence="2" key="1">
    <citation type="submission" date="2023-04" db="EMBL/GenBank/DDBJ databases">
        <authorList>
            <person name="Vijverberg K."/>
            <person name="Xiong W."/>
            <person name="Schranz E."/>
        </authorList>
    </citation>
    <scope>NUCLEOTIDE SEQUENCE</scope>
</reference>
<organism evidence="2 3">
    <name type="scientific">Lactuca saligna</name>
    <name type="common">Willowleaf lettuce</name>
    <dbReference type="NCBI Taxonomy" id="75948"/>
    <lineage>
        <taxon>Eukaryota</taxon>
        <taxon>Viridiplantae</taxon>
        <taxon>Streptophyta</taxon>
        <taxon>Embryophyta</taxon>
        <taxon>Tracheophyta</taxon>
        <taxon>Spermatophyta</taxon>
        <taxon>Magnoliopsida</taxon>
        <taxon>eudicotyledons</taxon>
        <taxon>Gunneridae</taxon>
        <taxon>Pentapetalae</taxon>
        <taxon>asterids</taxon>
        <taxon>campanulids</taxon>
        <taxon>Asterales</taxon>
        <taxon>Asteraceae</taxon>
        <taxon>Cichorioideae</taxon>
        <taxon>Cichorieae</taxon>
        <taxon>Lactucinae</taxon>
        <taxon>Lactuca</taxon>
    </lineage>
</organism>
<evidence type="ECO:0000313" key="3">
    <source>
        <dbReference type="Proteomes" id="UP001177003"/>
    </source>
</evidence>
<dbReference type="AlphaFoldDB" id="A0AA35ZGA0"/>
<accession>A0AA35ZGA0</accession>
<protein>
    <submittedName>
        <fullName evidence="2">Uncharacterized protein</fullName>
    </submittedName>
</protein>
<proteinExistence type="predicted"/>